<dbReference type="PROSITE" id="PS01087">
    <property type="entry name" value="RADICAL_ACTIVATING"/>
    <property type="match status" value="1"/>
</dbReference>
<evidence type="ECO:0000259" key="9">
    <source>
        <dbReference type="PROSITE" id="PS51918"/>
    </source>
</evidence>
<dbReference type="GO" id="GO:0051539">
    <property type="term" value="F:4 iron, 4 sulfur cluster binding"/>
    <property type="evidence" value="ECO:0007669"/>
    <property type="project" value="UniProtKB-KW"/>
</dbReference>
<dbReference type="SFLD" id="SFLDS00029">
    <property type="entry name" value="Radical_SAM"/>
    <property type="match status" value="1"/>
</dbReference>
<dbReference type="GO" id="GO:0046872">
    <property type="term" value="F:metal ion binding"/>
    <property type="evidence" value="ECO:0007669"/>
    <property type="project" value="UniProtKB-KW"/>
</dbReference>
<evidence type="ECO:0000256" key="7">
    <source>
        <dbReference type="ARBA" id="ARBA00023004"/>
    </source>
</evidence>
<comment type="cofactor">
    <cofactor evidence="1">
        <name>[4Fe-4S] cluster</name>
        <dbReference type="ChEBI" id="CHEBI:49883"/>
    </cofactor>
</comment>
<accession>A0A0S8K0U0</accession>
<name>A0A0S8K0U0_UNCW3</name>
<organism evidence="10 11">
    <name type="scientific">candidate division WOR_3 bacterium SM1_77</name>
    <dbReference type="NCBI Taxonomy" id="1703778"/>
    <lineage>
        <taxon>Bacteria</taxon>
        <taxon>Bacteria division WOR-3</taxon>
    </lineage>
</organism>
<dbReference type="InterPro" id="IPR013785">
    <property type="entry name" value="Aldolase_TIM"/>
</dbReference>
<evidence type="ECO:0000313" key="10">
    <source>
        <dbReference type="EMBL" id="KPL14461.1"/>
    </source>
</evidence>
<comment type="caution">
    <text evidence="10">The sequence shown here is derived from an EMBL/GenBank/DDBJ whole genome shotgun (WGS) entry which is preliminary data.</text>
</comment>
<dbReference type="PANTHER" id="PTHR30352">
    <property type="entry name" value="PYRUVATE FORMATE-LYASE-ACTIVATING ENZYME"/>
    <property type="match status" value="1"/>
</dbReference>
<dbReference type="InterPro" id="IPR001989">
    <property type="entry name" value="Radical_activat_CS"/>
</dbReference>
<evidence type="ECO:0000256" key="4">
    <source>
        <dbReference type="ARBA" id="ARBA00022691"/>
    </source>
</evidence>
<keyword evidence="4" id="KW-0949">S-adenosyl-L-methionine</keyword>
<dbReference type="InterPro" id="IPR007197">
    <property type="entry name" value="rSAM"/>
</dbReference>
<comment type="similarity">
    <text evidence="2">Belongs to the organic radical-activating enzymes family.</text>
</comment>
<dbReference type="EMBL" id="LJVE01000049">
    <property type="protein sequence ID" value="KPL14461.1"/>
    <property type="molecule type" value="Genomic_DNA"/>
</dbReference>
<dbReference type="CDD" id="cd01335">
    <property type="entry name" value="Radical_SAM"/>
    <property type="match status" value="1"/>
</dbReference>
<dbReference type="NCBIfam" id="TIGR02494">
    <property type="entry name" value="PFLE_PFLC"/>
    <property type="match status" value="1"/>
</dbReference>
<proteinExistence type="inferred from homology"/>
<evidence type="ECO:0000256" key="2">
    <source>
        <dbReference type="ARBA" id="ARBA00009777"/>
    </source>
</evidence>
<dbReference type="PIRSF" id="PIRSF000371">
    <property type="entry name" value="PFL_act_enz"/>
    <property type="match status" value="1"/>
</dbReference>
<dbReference type="InterPro" id="IPR012839">
    <property type="entry name" value="Organic_radical_activase"/>
</dbReference>
<sequence length="273" mass="31290">MASGKENKGIIFDIMKYAIHDGPGIRTTVFLKGCPMTCWWCQNPESQKLEPEKVDGIDHRKYSNLFCGKEKGMIGHEVTVEQVMVEVEKDMIFYEYSNGGITLSGGEPLMQPDFLLGLLRASKKQDIHTALDTSGYAPWAIFSSLLNYVDLFLYDLKLMDDRMHEKYTRVSNSVILENLEKLVRSKANVVIRVPIITNITDKADNIRAIGNFIGSLKGIEELHLLPYNYLCKDKYQRIKREYVFKNLEPPSEAALQRIEKRFEAFGLRVKIRG</sequence>
<keyword evidence="3" id="KW-0004">4Fe-4S</keyword>
<keyword evidence="8" id="KW-0411">Iron-sulfur</keyword>
<dbReference type="PROSITE" id="PS51918">
    <property type="entry name" value="RADICAL_SAM"/>
    <property type="match status" value="1"/>
</dbReference>
<keyword evidence="7" id="KW-0408">Iron</keyword>
<dbReference type="AlphaFoldDB" id="A0A0S8K0U0"/>
<dbReference type="GO" id="GO:0016491">
    <property type="term" value="F:oxidoreductase activity"/>
    <property type="evidence" value="ECO:0007669"/>
    <property type="project" value="UniProtKB-KW"/>
</dbReference>
<dbReference type="Gene3D" id="3.20.20.70">
    <property type="entry name" value="Aldolase class I"/>
    <property type="match status" value="1"/>
</dbReference>
<dbReference type="PATRIC" id="fig|1703778.3.peg.337"/>
<reference evidence="10 11" key="1">
    <citation type="journal article" date="2015" name="Microbiome">
        <title>Genomic resolution of linkages in carbon, nitrogen, and sulfur cycling among widespread estuary sediment bacteria.</title>
        <authorList>
            <person name="Baker B.J."/>
            <person name="Lazar C.S."/>
            <person name="Teske A.P."/>
            <person name="Dick G.J."/>
        </authorList>
    </citation>
    <scope>NUCLEOTIDE SEQUENCE [LARGE SCALE GENOMIC DNA]</scope>
    <source>
        <strain evidence="10">SM1_77</strain>
    </source>
</reference>
<evidence type="ECO:0000313" key="11">
    <source>
        <dbReference type="Proteomes" id="UP000050975"/>
    </source>
</evidence>
<gene>
    <name evidence="10" type="ORF">AMJ74_03335</name>
</gene>
<dbReference type="InterPro" id="IPR034457">
    <property type="entry name" value="Organic_radical-activating"/>
</dbReference>
<dbReference type="SFLD" id="SFLDG01066">
    <property type="entry name" value="organic_radical-activating_enz"/>
    <property type="match status" value="1"/>
</dbReference>
<dbReference type="PANTHER" id="PTHR30352:SF4">
    <property type="entry name" value="PYRUVATE FORMATE-LYASE 2-ACTIVATING ENZYME"/>
    <property type="match status" value="1"/>
</dbReference>
<evidence type="ECO:0000256" key="6">
    <source>
        <dbReference type="ARBA" id="ARBA00023002"/>
    </source>
</evidence>
<dbReference type="InterPro" id="IPR058240">
    <property type="entry name" value="rSAM_sf"/>
</dbReference>
<evidence type="ECO:0000256" key="5">
    <source>
        <dbReference type="ARBA" id="ARBA00022723"/>
    </source>
</evidence>
<feature type="domain" description="Radical SAM core" evidence="9">
    <location>
        <begin position="20"/>
        <end position="268"/>
    </location>
</feature>
<evidence type="ECO:0000256" key="1">
    <source>
        <dbReference type="ARBA" id="ARBA00001966"/>
    </source>
</evidence>
<protein>
    <recommendedName>
        <fullName evidence="9">Radical SAM core domain-containing protein</fullName>
    </recommendedName>
</protein>
<dbReference type="Pfam" id="PF04055">
    <property type="entry name" value="Radical_SAM"/>
    <property type="match status" value="1"/>
</dbReference>
<keyword evidence="5" id="KW-0479">Metal-binding</keyword>
<evidence type="ECO:0000256" key="8">
    <source>
        <dbReference type="ARBA" id="ARBA00023014"/>
    </source>
</evidence>
<dbReference type="Proteomes" id="UP000050975">
    <property type="component" value="Unassembled WGS sequence"/>
</dbReference>
<evidence type="ECO:0000256" key="3">
    <source>
        <dbReference type="ARBA" id="ARBA00022485"/>
    </source>
</evidence>
<dbReference type="SUPFAM" id="SSF102114">
    <property type="entry name" value="Radical SAM enzymes"/>
    <property type="match status" value="1"/>
</dbReference>
<keyword evidence="6" id="KW-0560">Oxidoreductase</keyword>